<evidence type="ECO:0000256" key="4">
    <source>
        <dbReference type="ARBA" id="ARBA00022723"/>
    </source>
</evidence>
<gene>
    <name evidence="10" type="ORF">AKJ37_01075</name>
</gene>
<sequence length="63" mass="6751">MKKPVVDKNACVGAAVCVGVAPEVFDLDEEGKAFVKDPEGADEETIQRAIDGCPEDAISWQEE</sequence>
<protein>
    <recommendedName>
        <fullName evidence="8">Ferredoxin</fullName>
    </recommendedName>
</protein>
<dbReference type="InterPro" id="IPR052395">
    <property type="entry name" value="ET_Ferredoxin"/>
</dbReference>
<evidence type="ECO:0000256" key="1">
    <source>
        <dbReference type="ARBA" id="ARBA00001966"/>
    </source>
</evidence>
<evidence type="ECO:0000313" key="11">
    <source>
        <dbReference type="Proteomes" id="UP000070463"/>
    </source>
</evidence>
<dbReference type="PROSITE" id="PS51379">
    <property type="entry name" value="4FE4S_FER_2"/>
    <property type="match status" value="1"/>
</dbReference>
<keyword evidence="6 8" id="KW-0408">Iron</keyword>
<evidence type="ECO:0000256" key="8">
    <source>
        <dbReference type="RuleBase" id="RU368020"/>
    </source>
</evidence>
<evidence type="ECO:0000256" key="5">
    <source>
        <dbReference type="ARBA" id="ARBA00022982"/>
    </source>
</evidence>
<keyword evidence="3" id="KW-0004">4Fe-4S</keyword>
<dbReference type="Gene3D" id="3.30.70.20">
    <property type="match status" value="1"/>
</dbReference>
<evidence type="ECO:0000256" key="7">
    <source>
        <dbReference type="ARBA" id="ARBA00023014"/>
    </source>
</evidence>
<dbReference type="InterPro" id="IPR001080">
    <property type="entry name" value="3Fe4S_ferredoxin"/>
</dbReference>
<dbReference type="GO" id="GO:0009055">
    <property type="term" value="F:electron transfer activity"/>
    <property type="evidence" value="ECO:0007669"/>
    <property type="project" value="UniProtKB-UniRule"/>
</dbReference>
<dbReference type="PANTHER" id="PTHR39163">
    <property type="entry name" value="FERREDOXIN"/>
    <property type="match status" value="1"/>
</dbReference>
<dbReference type="SUPFAM" id="SSF54862">
    <property type="entry name" value="4Fe-4S ferredoxins"/>
    <property type="match status" value="1"/>
</dbReference>
<dbReference type="InterPro" id="IPR017896">
    <property type="entry name" value="4Fe4S_Fe-S-bd"/>
</dbReference>
<comment type="cofactor">
    <cofactor evidence="1">
        <name>[4Fe-4S] cluster</name>
        <dbReference type="ChEBI" id="CHEBI:49883"/>
    </cofactor>
</comment>
<keyword evidence="11" id="KW-1185">Reference proteome</keyword>
<evidence type="ECO:0000256" key="2">
    <source>
        <dbReference type="ARBA" id="ARBA00022448"/>
    </source>
</evidence>
<proteinExistence type="predicted"/>
<dbReference type="PRINTS" id="PR00352">
    <property type="entry name" value="3FE4SFRDOXIN"/>
</dbReference>
<evidence type="ECO:0000256" key="6">
    <source>
        <dbReference type="ARBA" id="ARBA00023004"/>
    </source>
</evidence>
<evidence type="ECO:0000259" key="9">
    <source>
        <dbReference type="PROSITE" id="PS51379"/>
    </source>
</evidence>
<feature type="domain" description="4Fe-4S ferredoxin-type" evidence="9">
    <location>
        <begin position="2"/>
        <end position="30"/>
    </location>
</feature>
<keyword evidence="2 8" id="KW-0813">Transport</keyword>
<accession>A0A133UVD3</accession>
<dbReference type="Pfam" id="PF13370">
    <property type="entry name" value="Fer4_13"/>
    <property type="match status" value="1"/>
</dbReference>
<dbReference type="PANTHER" id="PTHR39163:SF1">
    <property type="entry name" value="FERREDOXIN"/>
    <property type="match status" value="1"/>
</dbReference>
<organism evidence="10 11">
    <name type="scientific">candidate division MSBL1 archaeon SCGC-AAA259I09</name>
    <dbReference type="NCBI Taxonomy" id="1698267"/>
    <lineage>
        <taxon>Archaea</taxon>
        <taxon>Methanobacteriati</taxon>
        <taxon>Methanobacteriota</taxon>
        <taxon>candidate division MSBL1</taxon>
    </lineage>
</organism>
<comment type="caution">
    <text evidence="10">The sequence shown here is derived from an EMBL/GenBank/DDBJ whole genome shotgun (WGS) entry which is preliminary data.</text>
</comment>
<name>A0A133UVD3_9EURY</name>
<dbReference type="AlphaFoldDB" id="A0A133UVD3"/>
<evidence type="ECO:0000313" key="10">
    <source>
        <dbReference type="EMBL" id="KXA98147.1"/>
    </source>
</evidence>
<keyword evidence="7 8" id="KW-0411">Iron-sulfur</keyword>
<evidence type="ECO:0000256" key="3">
    <source>
        <dbReference type="ARBA" id="ARBA00022485"/>
    </source>
</evidence>
<dbReference type="GO" id="GO:0005506">
    <property type="term" value="F:iron ion binding"/>
    <property type="evidence" value="ECO:0007669"/>
    <property type="project" value="UniProtKB-UniRule"/>
</dbReference>
<dbReference type="GO" id="GO:0051539">
    <property type="term" value="F:4 iron, 4 sulfur cluster binding"/>
    <property type="evidence" value="ECO:0007669"/>
    <property type="project" value="UniProtKB-KW"/>
</dbReference>
<dbReference type="EMBL" id="LHXR01000007">
    <property type="protein sequence ID" value="KXA98147.1"/>
    <property type="molecule type" value="Genomic_DNA"/>
</dbReference>
<comment type="function">
    <text evidence="8">Ferredoxins are iron-sulfur proteins that transfer electrons in a wide variety of metabolic reactions.</text>
</comment>
<reference evidence="10 11" key="1">
    <citation type="journal article" date="2016" name="Sci. Rep.">
        <title>Metabolic traits of an uncultured archaeal lineage -MSBL1- from brine pools of the Red Sea.</title>
        <authorList>
            <person name="Mwirichia R."/>
            <person name="Alam I."/>
            <person name="Rashid M."/>
            <person name="Vinu M."/>
            <person name="Ba-Alawi W."/>
            <person name="Anthony Kamau A."/>
            <person name="Kamanda Ngugi D."/>
            <person name="Goker M."/>
            <person name="Klenk H.P."/>
            <person name="Bajic V."/>
            <person name="Stingl U."/>
        </authorList>
    </citation>
    <scope>NUCLEOTIDE SEQUENCE [LARGE SCALE GENOMIC DNA]</scope>
    <source>
        <strain evidence="10">SCGC-AAA259I09</strain>
    </source>
</reference>
<keyword evidence="5 8" id="KW-0249">Electron transport</keyword>
<dbReference type="Proteomes" id="UP000070463">
    <property type="component" value="Unassembled WGS sequence"/>
</dbReference>
<keyword evidence="4 8" id="KW-0479">Metal-binding</keyword>